<comment type="caution">
    <text evidence="15">The sequence shown here is derived from an EMBL/GenBank/DDBJ whole genome shotgun (WGS) entry which is preliminary data.</text>
</comment>
<dbReference type="PROSITE" id="PS50280">
    <property type="entry name" value="SET"/>
    <property type="match status" value="1"/>
</dbReference>
<feature type="compositionally biased region" description="Basic and acidic residues" evidence="12">
    <location>
        <begin position="668"/>
        <end position="677"/>
    </location>
</feature>
<feature type="compositionally biased region" description="Acidic residues" evidence="12">
    <location>
        <begin position="384"/>
        <end position="394"/>
    </location>
</feature>
<comment type="catalytic activity">
    <reaction evidence="10">
        <text>L-lysyl(4)-[histone H3] + 3 S-adenosyl-L-methionine = N(6),N(6),N(6)-trimethyl-L-lysyl(4)-[histone H3] + 3 S-adenosyl-L-homocysteine + 3 H(+)</text>
        <dbReference type="Rhea" id="RHEA:60260"/>
        <dbReference type="Rhea" id="RHEA-COMP:15537"/>
        <dbReference type="Rhea" id="RHEA-COMP:15547"/>
        <dbReference type="ChEBI" id="CHEBI:15378"/>
        <dbReference type="ChEBI" id="CHEBI:29969"/>
        <dbReference type="ChEBI" id="CHEBI:57856"/>
        <dbReference type="ChEBI" id="CHEBI:59789"/>
        <dbReference type="ChEBI" id="CHEBI:61961"/>
        <dbReference type="EC" id="2.1.1.354"/>
    </reaction>
</comment>
<evidence type="ECO:0000256" key="4">
    <source>
        <dbReference type="ARBA" id="ARBA00022603"/>
    </source>
</evidence>
<dbReference type="GO" id="GO:0048188">
    <property type="term" value="C:Set1C/COMPASS complex"/>
    <property type="evidence" value="ECO:0007669"/>
    <property type="project" value="TreeGrafter"/>
</dbReference>
<feature type="domain" description="SET" evidence="14">
    <location>
        <begin position="998"/>
        <end position="1080"/>
    </location>
</feature>
<evidence type="ECO:0000259" key="14">
    <source>
        <dbReference type="PROSITE" id="PS50280"/>
    </source>
</evidence>
<evidence type="ECO:0000256" key="8">
    <source>
        <dbReference type="ARBA" id="ARBA00023242"/>
    </source>
</evidence>
<dbReference type="Gene3D" id="3.30.70.330">
    <property type="match status" value="1"/>
</dbReference>
<dbReference type="InterPro" id="IPR044570">
    <property type="entry name" value="Set1-like"/>
</dbReference>
<evidence type="ECO:0000313" key="15">
    <source>
        <dbReference type="EMBL" id="CAG8626883.1"/>
    </source>
</evidence>
<dbReference type="Gene3D" id="2.170.270.10">
    <property type="entry name" value="SET domain"/>
    <property type="match status" value="1"/>
</dbReference>
<feature type="compositionally biased region" description="Basic and acidic residues" evidence="12">
    <location>
        <begin position="483"/>
        <end position="542"/>
    </location>
</feature>
<dbReference type="InterPro" id="IPR035979">
    <property type="entry name" value="RBD_domain_sf"/>
</dbReference>
<dbReference type="InterPro" id="IPR012677">
    <property type="entry name" value="Nucleotide-bd_a/b_plait_sf"/>
</dbReference>
<evidence type="ECO:0000259" key="13">
    <source>
        <dbReference type="PROSITE" id="PS50102"/>
    </source>
</evidence>
<feature type="region of interest" description="Disordered" evidence="12">
    <location>
        <begin position="443"/>
        <end position="546"/>
    </location>
</feature>
<evidence type="ECO:0000313" key="16">
    <source>
        <dbReference type="Proteomes" id="UP000789396"/>
    </source>
</evidence>
<feature type="region of interest" description="Disordered" evidence="12">
    <location>
        <begin position="788"/>
        <end position="860"/>
    </location>
</feature>
<evidence type="ECO:0000256" key="12">
    <source>
        <dbReference type="SAM" id="MobiDB-lite"/>
    </source>
</evidence>
<feature type="compositionally biased region" description="Pro residues" evidence="12">
    <location>
        <begin position="252"/>
        <end position="263"/>
    </location>
</feature>
<feature type="compositionally biased region" description="Low complexity" evidence="12">
    <location>
        <begin position="804"/>
        <end position="820"/>
    </location>
</feature>
<evidence type="ECO:0000256" key="9">
    <source>
        <dbReference type="ARBA" id="ARBA00030093"/>
    </source>
</evidence>
<evidence type="ECO:0000256" key="1">
    <source>
        <dbReference type="ARBA" id="ARBA00004123"/>
    </source>
</evidence>
<evidence type="ECO:0000256" key="2">
    <source>
        <dbReference type="ARBA" id="ARBA00012182"/>
    </source>
</evidence>
<reference evidence="15" key="1">
    <citation type="submission" date="2021-06" db="EMBL/GenBank/DDBJ databases">
        <authorList>
            <person name="Kallberg Y."/>
            <person name="Tangrot J."/>
            <person name="Rosling A."/>
        </authorList>
    </citation>
    <scope>NUCLEOTIDE SEQUENCE</scope>
    <source>
        <strain evidence="15">IN212</strain>
    </source>
</reference>
<evidence type="ECO:0000256" key="6">
    <source>
        <dbReference type="ARBA" id="ARBA00022691"/>
    </source>
</evidence>
<dbReference type="Proteomes" id="UP000789396">
    <property type="component" value="Unassembled WGS sequence"/>
</dbReference>
<dbReference type="PANTHER" id="PTHR45814:SF2">
    <property type="entry name" value="HISTONE-LYSINE N-METHYLTRANSFERASE SETD1"/>
    <property type="match status" value="1"/>
</dbReference>
<dbReference type="InterPro" id="IPR024657">
    <property type="entry name" value="COMPASS_Set1_N-SET"/>
</dbReference>
<dbReference type="InterPro" id="IPR000504">
    <property type="entry name" value="RRM_dom"/>
</dbReference>
<dbReference type="AlphaFoldDB" id="A0A9N9D8S8"/>
<dbReference type="GO" id="GO:0032259">
    <property type="term" value="P:methylation"/>
    <property type="evidence" value="ECO:0007669"/>
    <property type="project" value="UniProtKB-KW"/>
</dbReference>
<evidence type="ECO:0000256" key="3">
    <source>
        <dbReference type="ARBA" id="ARBA00015839"/>
    </source>
</evidence>
<keyword evidence="8" id="KW-0539">Nucleus</keyword>
<gene>
    <name evidence="15" type="ORF">RFULGI_LOCUS7572</name>
</gene>
<feature type="region of interest" description="Disordered" evidence="12">
    <location>
        <begin position="578"/>
        <end position="763"/>
    </location>
</feature>
<feature type="non-terminal residue" evidence="15">
    <location>
        <position position="1080"/>
    </location>
</feature>
<keyword evidence="16" id="KW-1185">Reference proteome</keyword>
<keyword evidence="4" id="KW-0489">Methyltransferase</keyword>
<dbReference type="GO" id="GO:0003723">
    <property type="term" value="F:RNA binding"/>
    <property type="evidence" value="ECO:0007669"/>
    <property type="project" value="UniProtKB-UniRule"/>
</dbReference>
<feature type="compositionally biased region" description="Basic and acidic residues" evidence="12">
    <location>
        <begin position="453"/>
        <end position="476"/>
    </location>
</feature>
<feature type="region of interest" description="Disordered" evidence="12">
    <location>
        <begin position="376"/>
        <end position="417"/>
    </location>
</feature>
<proteinExistence type="predicted"/>
<evidence type="ECO:0000256" key="10">
    <source>
        <dbReference type="ARBA" id="ARBA00047571"/>
    </source>
</evidence>
<dbReference type="GO" id="GO:0140999">
    <property type="term" value="F:histone H3K4 trimethyltransferase activity"/>
    <property type="evidence" value="ECO:0007669"/>
    <property type="project" value="UniProtKB-EC"/>
</dbReference>
<evidence type="ECO:0000256" key="11">
    <source>
        <dbReference type="PROSITE-ProRule" id="PRU00176"/>
    </source>
</evidence>
<keyword evidence="11" id="KW-0694">RNA-binding</keyword>
<dbReference type="OrthoDB" id="308383at2759"/>
<feature type="compositionally biased region" description="Polar residues" evidence="12">
    <location>
        <begin position="711"/>
        <end position="740"/>
    </location>
</feature>
<keyword evidence="6" id="KW-0949">S-adenosyl-L-methionine</keyword>
<evidence type="ECO:0000256" key="5">
    <source>
        <dbReference type="ARBA" id="ARBA00022679"/>
    </source>
</evidence>
<keyword evidence="5" id="KW-0808">Transferase</keyword>
<dbReference type="SUPFAM" id="SSF54928">
    <property type="entry name" value="RNA-binding domain, RBD"/>
    <property type="match status" value="1"/>
</dbReference>
<feature type="compositionally biased region" description="Basic and acidic residues" evidence="12">
    <location>
        <begin position="583"/>
        <end position="612"/>
    </location>
</feature>
<feature type="compositionally biased region" description="Polar residues" evidence="12">
    <location>
        <begin position="613"/>
        <end position="622"/>
    </location>
</feature>
<sequence length="1080" mass="122454">MLFQESEEENMYITSKYEPPTDFDTITINTTNVSTNFGTISPTTNVPTNISKYEPSADYDTIDAIATPTENVSVDLDMVTVPVTNITNIPDNYGTITPMAEVPEFFLLPEQDKKTHNRKESTVIISFLDKFMLESQIRENFEECGFIRECNIEKHPDYNHSLGIATVTYYGDDDGVALNAAREAVIRFNGKQISGGPPIKVELDNDGSKLKSAIDAYISEGQTQKESHSPSNSHKSTPLANDIDMEIDDVPSPSPPMVPPAAPPIKVPLDPPQSRPLDSIKNKYTHPIPTSKTPTTKDSLSTTKLPIKDSSKMSLKDSVPASKMLSKSFSTSKVSSKDFDLDIKGSSKEFISTPKISSKDSTKLFNEVFDKNEHKQDMLFMNDDKEDGEIDSNTEEPTPRNIKAKGPERGPFDSSWRYSTESRTRLSSWRDYDHLQYDSDRYGLDRRRRNSSRSRDRSNKGKYSTEKSRSRSRDRSPNGFQHWNRDREGNHGRYHDSYRSRDRDCTSSRDYEINRKHDRDRARSRGRENDQSRDKDNARNNDHLNASIKIEEEEKIGISFIDAFHDLKDLPRFRKRSNLNNAKDSKKKQEILTKDQKNLSTHESKDVNRDSQQKITSSSPIQSKKPINKKSSESIDNESDGYGTHDTDDKSYGSIRRKNIKQSTRPSKRVERPKISDWDYSSSESSLEDTKKDSTSTIRNPSPFKSEKLDNVNNSDRNNDFELQSIQKKNQKLSASSVSEVSKKIHNKSSVSSVSETTKKLKSSSYNFNSTLKHRELKNRIFVATPGSSTKIKSSRRQKNNLVSSAQSSKSKSILASSSKTFNAQETSNSSRNQYVDDTTSDSAKQTSGSNSNSEGQTEDYDSFFNSEWVERPYLTPEDGITDAFDLDMIKLYLTLQQNNQLDSDGEPIDWVEKEEYTVRVGGPHKTGCARTEGYYKIPPEEKRKYVTYGIAGTPYATATAPAPSPRESRAKRRELHARMATASEDYLQFNPLKSRERELTIAKSSIHHYGLFTLEKIKCGEFVIEYTGELIRQAVADLRERKYKAEGIDGSYMFRVGDDTIIDATRMGNNARLINHSCE</sequence>
<feature type="compositionally biased region" description="Polar residues" evidence="12">
    <location>
        <begin position="821"/>
        <end position="856"/>
    </location>
</feature>
<comment type="subcellular location">
    <subcellularLocation>
        <location evidence="1">Nucleus</location>
    </subcellularLocation>
</comment>
<dbReference type="SUPFAM" id="SSF82199">
    <property type="entry name" value="SET domain"/>
    <property type="match status" value="1"/>
</dbReference>
<dbReference type="InterPro" id="IPR046341">
    <property type="entry name" value="SET_dom_sf"/>
</dbReference>
<evidence type="ECO:0000256" key="7">
    <source>
        <dbReference type="ARBA" id="ARBA00022853"/>
    </source>
</evidence>
<dbReference type="Pfam" id="PF00856">
    <property type="entry name" value="SET"/>
    <property type="match status" value="1"/>
</dbReference>
<dbReference type="InterPro" id="IPR001214">
    <property type="entry name" value="SET_dom"/>
</dbReference>
<keyword evidence="7" id="KW-0156">Chromatin regulator</keyword>
<feature type="region of interest" description="Disordered" evidence="12">
    <location>
        <begin position="269"/>
        <end position="304"/>
    </location>
</feature>
<dbReference type="PANTHER" id="PTHR45814">
    <property type="entry name" value="HISTONE-LYSINE N-METHYLTRANSFERASE SETD1"/>
    <property type="match status" value="1"/>
</dbReference>
<organism evidence="15 16">
    <name type="scientific">Racocetra fulgida</name>
    <dbReference type="NCBI Taxonomy" id="60492"/>
    <lineage>
        <taxon>Eukaryota</taxon>
        <taxon>Fungi</taxon>
        <taxon>Fungi incertae sedis</taxon>
        <taxon>Mucoromycota</taxon>
        <taxon>Glomeromycotina</taxon>
        <taxon>Glomeromycetes</taxon>
        <taxon>Diversisporales</taxon>
        <taxon>Gigasporaceae</taxon>
        <taxon>Racocetra</taxon>
    </lineage>
</organism>
<feature type="domain" description="RRM" evidence="13">
    <location>
        <begin position="121"/>
        <end position="206"/>
    </location>
</feature>
<feature type="compositionally biased region" description="Polar residues" evidence="12">
    <location>
        <begin position="288"/>
        <end position="304"/>
    </location>
</feature>
<dbReference type="EC" id="2.1.1.354" evidence="2"/>
<feature type="region of interest" description="Disordered" evidence="12">
    <location>
        <begin position="244"/>
        <end position="263"/>
    </location>
</feature>
<protein>
    <recommendedName>
        <fullName evidence="3">Histone-lysine N-methyltransferase, H3 lysine-4 specific</fullName>
        <ecNumber evidence="2">2.1.1.354</ecNumber>
    </recommendedName>
    <alternativeName>
        <fullName evidence="9">SET domain-containing protein 1</fullName>
    </alternativeName>
</protein>
<accession>A0A9N9D8S8</accession>
<dbReference type="SMART" id="SM01291">
    <property type="entry name" value="N-SET"/>
    <property type="match status" value="1"/>
</dbReference>
<dbReference type="PROSITE" id="PS50102">
    <property type="entry name" value="RRM"/>
    <property type="match status" value="1"/>
</dbReference>
<name>A0A9N9D8S8_9GLOM</name>
<dbReference type="EMBL" id="CAJVPZ010011116">
    <property type="protein sequence ID" value="CAG8626883.1"/>
    <property type="molecule type" value="Genomic_DNA"/>
</dbReference>